<evidence type="ECO:0000259" key="2">
    <source>
        <dbReference type="Pfam" id="PF01593"/>
    </source>
</evidence>
<keyword evidence="1" id="KW-0472">Membrane</keyword>
<sequence>MTEHHDPSRRRFLGGVAAVGAGAAAAGLIGESAPGLRGEARAQALPVRRRASGKNVAIFGAGIAGLSAALELAERGFQVTVYERRQAGGKARVFGVPGSAKGGRDPLPAEHGFRFFPGFYHNLPDSMRRIPFPGNANGTWDNLTRASTYLGARKDRPDLTIPFPFPWPIPPGTPPFLTPESLTATIVSGLESLGMIPLPEILYFARKGVMYVTSCDERRIGQWDHVTWADYLGTATRSKEYNTLLADGLIRNLAAMKSSQASTHAIGLVGEATLWSVLGAGNEDGGSVDRVLHGATSEMLIDPWVAHLKSLGVAFKIGWSAESFAMANGTVASAVVSDPQGAEHTVAADWFLSAVPLERADKLVNSAMRAADPMLDNISKLRNDWMNGLMFFLKKRLDITPGHVNYWDSTWALTSISEAQFWKRDFSTYGDGTVKDNLSAIISDWNSPGMFNKKTAKECTPKEIAEEAWAQIKAHLNKPGKPPVLTDDMLHTWYLDPGITNPGTANVSSEDPLFIQTLGAYETRPTAKTKIENFFLAGDWVRTNLYVSTMETANEGGRQAANALLDAAGYAGKKATLTDLWVPPAFDDAKRVDRDRYAKGQKHVLDD</sequence>
<dbReference type="InterPro" id="IPR019546">
    <property type="entry name" value="TAT_signal_bac_arc"/>
</dbReference>
<dbReference type="InterPro" id="IPR036188">
    <property type="entry name" value="FAD/NAD-bd_sf"/>
</dbReference>
<accession>A0ABS3RP15</accession>
<dbReference type="Gene3D" id="3.50.50.60">
    <property type="entry name" value="FAD/NAD(P)-binding domain"/>
    <property type="match status" value="1"/>
</dbReference>
<organism evidence="3 4">
    <name type="scientific">Actinomadura violacea</name>
    <dbReference type="NCBI Taxonomy" id="2819934"/>
    <lineage>
        <taxon>Bacteria</taxon>
        <taxon>Bacillati</taxon>
        <taxon>Actinomycetota</taxon>
        <taxon>Actinomycetes</taxon>
        <taxon>Streptosporangiales</taxon>
        <taxon>Thermomonosporaceae</taxon>
        <taxon>Actinomadura</taxon>
    </lineage>
</organism>
<reference evidence="3 4" key="1">
    <citation type="submission" date="2021-03" db="EMBL/GenBank/DDBJ databases">
        <title>Actinomadura violae sp. nov., isolated from lichen in Thailand.</title>
        <authorList>
            <person name="Kanchanasin P."/>
            <person name="Saeng-In P."/>
            <person name="Phongsopitanun W."/>
            <person name="Yuki M."/>
            <person name="Kudo T."/>
            <person name="Ohkuma M."/>
            <person name="Tanasupawat S."/>
        </authorList>
    </citation>
    <scope>NUCLEOTIDE SEQUENCE [LARGE SCALE GENOMIC DNA]</scope>
    <source>
        <strain evidence="3 4">LCR2-06</strain>
    </source>
</reference>
<keyword evidence="4" id="KW-1185">Reference proteome</keyword>
<evidence type="ECO:0000313" key="3">
    <source>
        <dbReference type="EMBL" id="MBO2458489.1"/>
    </source>
</evidence>
<keyword evidence="1" id="KW-0812">Transmembrane</keyword>
<keyword evidence="1" id="KW-1133">Transmembrane helix</keyword>
<evidence type="ECO:0000256" key="1">
    <source>
        <dbReference type="SAM" id="Phobius"/>
    </source>
</evidence>
<name>A0ABS3RP15_9ACTN</name>
<dbReference type="InterPro" id="IPR050464">
    <property type="entry name" value="Zeta_carotene_desat/Oxidored"/>
</dbReference>
<dbReference type="PANTHER" id="PTHR42923:SF46">
    <property type="entry name" value="AMINE OXIDASE"/>
    <property type="match status" value="1"/>
</dbReference>
<evidence type="ECO:0000313" key="4">
    <source>
        <dbReference type="Proteomes" id="UP000680206"/>
    </source>
</evidence>
<protein>
    <submittedName>
        <fullName evidence="3">FAD-dependent oxidoreductase</fullName>
    </submittedName>
</protein>
<dbReference type="InterPro" id="IPR002937">
    <property type="entry name" value="Amino_oxidase"/>
</dbReference>
<comment type="caution">
    <text evidence="3">The sequence shown here is derived from an EMBL/GenBank/DDBJ whole genome shotgun (WGS) entry which is preliminary data.</text>
</comment>
<dbReference type="NCBIfam" id="TIGR01409">
    <property type="entry name" value="TAT_signal_seq"/>
    <property type="match status" value="1"/>
</dbReference>
<dbReference type="RefSeq" id="WP_208240564.1">
    <property type="nucleotide sequence ID" value="NZ_JAGEPF010000007.1"/>
</dbReference>
<dbReference type="PROSITE" id="PS51318">
    <property type="entry name" value="TAT"/>
    <property type="match status" value="1"/>
</dbReference>
<dbReference type="InterPro" id="IPR006311">
    <property type="entry name" value="TAT_signal"/>
</dbReference>
<feature type="domain" description="Amine oxidase" evidence="2">
    <location>
        <begin position="63"/>
        <end position="565"/>
    </location>
</feature>
<feature type="transmembrane region" description="Helical" evidence="1">
    <location>
        <begin position="12"/>
        <end position="30"/>
    </location>
</feature>
<dbReference type="Proteomes" id="UP000680206">
    <property type="component" value="Unassembled WGS sequence"/>
</dbReference>
<dbReference type="Pfam" id="PF01593">
    <property type="entry name" value="Amino_oxidase"/>
    <property type="match status" value="1"/>
</dbReference>
<dbReference type="SUPFAM" id="SSF51905">
    <property type="entry name" value="FAD/NAD(P)-binding domain"/>
    <property type="match status" value="1"/>
</dbReference>
<dbReference type="PANTHER" id="PTHR42923">
    <property type="entry name" value="PROTOPORPHYRINOGEN OXIDASE"/>
    <property type="match status" value="1"/>
</dbReference>
<dbReference type="EMBL" id="JAGEPF010000007">
    <property type="protein sequence ID" value="MBO2458489.1"/>
    <property type="molecule type" value="Genomic_DNA"/>
</dbReference>
<gene>
    <name evidence="3" type="ORF">J4709_13010</name>
</gene>
<proteinExistence type="predicted"/>